<dbReference type="InterPro" id="IPR036259">
    <property type="entry name" value="MFS_trans_sf"/>
</dbReference>
<dbReference type="EMBL" id="JAAAPX010000206">
    <property type="protein sequence ID" value="KAF4226973.1"/>
    <property type="molecule type" value="Genomic_DNA"/>
</dbReference>
<dbReference type="InterPro" id="IPR050360">
    <property type="entry name" value="MFS_Sugar_Transporters"/>
</dbReference>
<feature type="transmembrane region" description="Helical" evidence="6">
    <location>
        <begin position="472"/>
        <end position="495"/>
    </location>
</feature>
<dbReference type="InterPro" id="IPR005828">
    <property type="entry name" value="MFS_sugar_transport-like"/>
</dbReference>
<proteinExistence type="inferred from homology"/>
<feature type="transmembrane region" description="Helical" evidence="6">
    <location>
        <begin position="355"/>
        <end position="375"/>
    </location>
</feature>
<dbReference type="PANTHER" id="PTHR48022:SF2">
    <property type="entry name" value="PLASTIDIC GLUCOSE TRANSPORTER 4"/>
    <property type="match status" value="1"/>
</dbReference>
<evidence type="ECO:0000256" key="5">
    <source>
        <dbReference type="ARBA" id="ARBA00023136"/>
    </source>
</evidence>
<evidence type="ECO:0000259" key="7">
    <source>
        <dbReference type="PROSITE" id="PS50850"/>
    </source>
</evidence>
<dbReference type="PROSITE" id="PS00217">
    <property type="entry name" value="SUGAR_TRANSPORT_2"/>
    <property type="match status" value="1"/>
</dbReference>
<reference evidence="8" key="2">
    <citation type="submission" date="2020-04" db="EMBL/GenBank/DDBJ databases">
        <authorList>
            <person name="Santos R.A.C."/>
            <person name="Steenwyk J.L."/>
            <person name="Rivero-Menendez O."/>
            <person name="Mead M.E."/>
            <person name="Silva L.P."/>
            <person name="Bastos R.W."/>
            <person name="Alastruey-Izquierdo A."/>
            <person name="Goldman G.H."/>
            <person name="Rokas A."/>
        </authorList>
    </citation>
    <scope>NUCLEOTIDE SEQUENCE</scope>
    <source>
        <strain evidence="8">CNM-CM6805</strain>
    </source>
</reference>
<feature type="transmembrane region" description="Helical" evidence="6">
    <location>
        <begin position="166"/>
        <end position="186"/>
    </location>
</feature>
<dbReference type="Gene3D" id="1.20.1250.20">
    <property type="entry name" value="MFS general substrate transporter like domains"/>
    <property type="match status" value="1"/>
</dbReference>
<protein>
    <recommendedName>
        <fullName evidence="7">Major facilitator superfamily (MFS) profile domain-containing protein</fullName>
    </recommendedName>
</protein>
<feature type="transmembrane region" description="Helical" evidence="6">
    <location>
        <begin position="237"/>
        <end position="258"/>
    </location>
</feature>
<comment type="caution">
    <text evidence="8">The sequence shown here is derived from an EMBL/GenBank/DDBJ whole genome shotgun (WGS) entry which is preliminary data.</text>
</comment>
<dbReference type="InterPro" id="IPR020846">
    <property type="entry name" value="MFS_dom"/>
</dbReference>
<gene>
    <name evidence="8" type="ORF">CNMCM6805_003758</name>
</gene>
<dbReference type="GO" id="GO:0016020">
    <property type="term" value="C:membrane"/>
    <property type="evidence" value="ECO:0007669"/>
    <property type="project" value="UniProtKB-SubCell"/>
</dbReference>
<feature type="transmembrane region" description="Helical" evidence="6">
    <location>
        <begin position="439"/>
        <end position="460"/>
    </location>
</feature>
<feature type="transmembrane region" description="Helical" evidence="6">
    <location>
        <begin position="198"/>
        <end position="217"/>
    </location>
</feature>
<keyword evidence="4 6" id="KW-1133">Transmembrane helix</keyword>
<feature type="transmembrane region" description="Helical" evidence="6">
    <location>
        <begin position="507"/>
        <end position="525"/>
    </location>
</feature>
<comment type="subcellular location">
    <subcellularLocation>
        <location evidence="1">Membrane</location>
        <topology evidence="1">Multi-pass membrane protein</topology>
    </subcellularLocation>
</comment>
<evidence type="ECO:0000256" key="3">
    <source>
        <dbReference type="ARBA" id="ARBA00022692"/>
    </source>
</evidence>
<feature type="domain" description="Major facilitator superfamily (MFS) profile" evidence="7">
    <location>
        <begin position="67"/>
        <end position="529"/>
    </location>
</feature>
<keyword evidence="9" id="KW-1185">Reference proteome</keyword>
<dbReference type="AlphaFoldDB" id="A0A8H4GRX8"/>
<feature type="transmembrane region" description="Helical" evidence="6">
    <location>
        <begin position="387"/>
        <end position="408"/>
    </location>
</feature>
<dbReference type="GO" id="GO:0005351">
    <property type="term" value="F:carbohydrate:proton symporter activity"/>
    <property type="evidence" value="ECO:0007669"/>
    <property type="project" value="TreeGrafter"/>
</dbReference>
<accession>A0A8H4GRX8</accession>
<dbReference type="PANTHER" id="PTHR48022">
    <property type="entry name" value="PLASTIDIC GLUCOSE TRANSPORTER 4"/>
    <property type="match status" value="1"/>
</dbReference>
<dbReference type="Pfam" id="PF00083">
    <property type="entry name" value="Sugar_tr"/>
    <property type="match status" value="1"/>
</dbReference>
<dbReference type="InterPro" id="IPR005829">
    <property type="entry name" value="Sugar_transporter_CS"/>
</dbReference>
<dbReference type="SUPFAM" id="SSF103473">
    <property type="entry name" value="MFS general substrate transporter"/>
    <property type="match status" value="1"/>
</dbReference>
<keyword evidence="3 6" id="KW-0812">Transmembrane</keyword>
<evidence type="ECO:0000313" key="8">
    <source>
        <dbReference type="EMBL" id="KAF4226973.1"/>
    </source>
</evidence>
<sequence length="570" mass="63713">MSTVNSFENSQKPGPAEIKMQVETVEYSHPVEMDPATGKDAAPLMFSKEDDLTVWQSVRRYRMVGVIAMAAAFSASLDGYQINLNGGIVSNKGFIRQMATAGTTIIAGKYISAWGGIQATGQTIGQILLQYATESFGRKVALYIIWLSFVVSVLIESFAMKWEHWLVAKLFSGMGVGMLQCTMPLYLSEIAPTQLRGFFINAYTFWFVVGQLFASVALNRLSASDPYDFRTPIYTQWAMIGVAGVIFLLVPETPWWLVSKGKTQQAEKVLKTCNGSVPGYDIQDQINVMCATVEHERILAERNQEQGMWAVFKGRNLIRFIIAGWPKITQQFVGLSVFNTYATYFFQYAGNKNPFLVTVILSCVQLISMLTTATLTDQLGRRPLTVYPYAVTVLSVLCLGIIGCFDYKTTALSSLLVRFNFKPPRPLPYVFQYNDEMKIFFACLATFSTTGASAIGYAYAAEIPQQRLRAQTAAWSLALSNMISIMFSFCTPLMINQPPTKWGPKTGFFFAGTGTISVIIAWFILPEVTRRTPGEIDELFEKRVNLRKFKGYVTDARITADEYHKQEESA</sequence>
<evidence type="ECO:0000313" key="9">
    <source>
        <dbReference type="Proteomes" id="UP000653565"/>
    </source>
</evidence>
<reference evidence="8" key="1">
    <citation type="journal article" date="2020" name="bioRxiv">
        <title>Genomic and phenotypic heterogeneity of clinical isolates of the human pathogens Aspergillus fumigatus, Aspergillus lentulus and Aspergillus fumigatiaffinis.</title>
        <authorList>
            <person name="dos Santos R.A.C."/>
            <person name="Steenwyk J.L."/>
            <person name="Rivero-Menendez O."/>
            <person name="Mead M.E."/>
            <person name="Silva L.P."/>
            <person name="Bastos R.W."/>
            <person name="Alastruey-Izquierdo A."/>
            <person name="Goldman G.H."/>
            <person name="Rokas A."/>
        </authorList>
    </citation>
    <scope>NUCLEOTIDE SEQUENCE</scope>
    <source>
        <strain evidence="8">CNM-CM6805</strain>
    </source>
</reference>
<feature type="transmembrane region" description="Helical" evidence="6">
    <location>
        <begin position="140"/>
        <end position="160"/>
    </location>
</feature>
<keyword evidence="5 6" id="KW-0472">Membrane</keyword>
<organism evidence="8 9">
    <name type="scientific">Aspergillus fumigatiaffinis</name>
    <dbReference type="NCBI Taxonomy" id="340414"/>
    <lineage>
        <taxon>Eukaryota</taxon>
        <taxon>Fungi</taxon>
        <taxon>Dikarya</taxon>
        <taxon>Ascomycota</taxon>
        <taxon>Pezizomycotina</taxon>
        <taxon>Eurotiomycetes</taxon>
        <taxon>Eurotiomycetidae</taxon>
        <taxon>Eurotiales</taxon>
        <taxon>Aspergillaceae</taxon>
        <taxon>Aspergillus</taxon>
        <taxon>Aspergillus subgen. Fumigati</taxon>
    </lineage>
</organism>
<name>A0A8H4GRX8_9EURO</name>
<dbReference type="PROSITE" id="PS50850">
    <property type="entry name" value="MFS"/>
    <property type="match status" value="1"/>
</dbReference>
<evidence type="ECO:0000256" key="1">
    <source>
        <dbReference type="ARBA" id="ARBA00004141"/>
    </source>
</evidence>
<evidence type="ECO:0000256" key="4">
    <source>
        <dbReference type="ARBA" id="ARBA00022989"/>
    </source>
</evidence>
<evidence type="ECO:0000256" key="2">
    <source>
        <dbReference type="ARBA" id="ARBA00010992"/>
    </source>
</evidence>
<dbReference type="Proteomes" id="UP000653565">
    <property type="component" value="Unassembled WGS sequence"/>
</dbReference>
<evidence type="ECO:0000256" key="6">
    <source>
        <dbReference type="SAM" id="Phobius"/>
    </source>
</evidence>
<comment type="similarity">
    <text evidence="2">Belongs to the major facilitator superfamily. Sugar transporter (TC 2.A.1.1) family.</text>
</comment>